<feature type="domain" description="Peptidoglycan binding-like" evidence="1">
    <location>
        <begin position="17"/>
        <end position="66"/>
    </location>
</feature>
<protein>
    <submittedName>
        <fullName evidence="2">Putative peptidoglycan-binding domain-containing protein</fullName>
    </submittedName>
</protein>
<dbReference type="Pfam" id="PF01471">
    <property type="entry name" value="PG_binding_1"/>
    <property type="match status" value="2"/>
</dbReference>
<sequence length="143" mass="15422">MALVWPLQKSGDAGLTVQLVQYLLGAHDLRVPVDGAFGPRTAAAVRDFQTRHGLTPDGQVGQRTWPVLIVPVRSGSRGQAVHAVQDASHTLDPHYQPKLALDGEFGPRTAAWVRHYQGVVHALVDGEVGPTTWNHLAKGDRAS</sequence>
<dbReference type="Proteomes" id="UP000032545">
    <property type="component" value="Unassembled WGS sequence"/>
</dbReference>
<evidence type="ECO:0000313" key="2">
    <source>
        <dbReference type="EMBL" id="KJE23103.1"/>
    </source>
</evidence>
<reference evidence="2 3" key="2">
    <citation type="journal article" date="2016" name="Genome Announc.">
        <title>Permanent Draft Genome Sequences for Two Variants of Frankia sp. Strain CpI1, the First Frankia Strain Isolated from Root Nodules of Comptonia peregrina.</title>
        <authorList>
            <person name="Oshone R."/>
            <person name="Hurst S.G.IV."/>
            <person name="Abebe-Akele F."/>
            <person name="Simpson S."/>
            <person name="Morris K."/>
            <person name="Thomas W.K."/>
            <person name="Tisa L.S."/>
        </authorList>
    </citation>
    <scope>NUCLEOTIDE SEQUENCE [LARGE SCALE GENOMIC DNA]</scope>
    <source>
        <strain evidence="3">CpI1-S</strain>
    </source>
</reference>
<dbReference type="InterPro" id="IPR036366">
    <property type="entry name" value="PGBDSf"/>
</dbReference>
<evidence type="ECO:0000313" key="3">
    <source>
        <dbReference type="Proteomes" id="UP000032545"/>
    </source>
</evidence>
<dbReference type="InterPro" id="IPR036365">
    <property type="entry name" value="PGBD-like_sf"/>
</dbReference>
<feature type="domain" description="Peptidoglycan binding-like" evidence="1">
    <location>
        <begin position="98"/>
        <end position="136"/>
    </location>
</feature>
<dbReference type="EMBL" id="JYFN01000016">
    <property type="protein sequence ID" value="KJE23103.1"/>
    <property type="molecule type" value="Genomic_DNA"/>
</dbReference>
<accession>A0A0D8BFN3</accession>
<comment type="caution">
    <text evidence="2">The sequence shown here is derived from an EMBL/GenBank/DDBJ whole genome shotgun (WGS) entry which is preliminary data.</text>
</comment>
<keyword evidence="3" id="KW-1185">Reference proteome</keyword>
<evidence type="ECO:0000259" key="1">
    <source>
        <dbReference type="Pfam" id="PF01471"/>
    </source>
</evidence>
<dbReference type="InterPro" id="IPR002477">
    <property type="entry name" value="Peptidoglycan-bd-like"/>
</dbReference>
<dbReference type="Gene3D" id="1.10.101.10">
    <property type="entry name" value="PGBD-like superfamily/PGBD"/>
    <property type="match status" value="2"/>
</dbReference>
<gene>
    <name evidence="2" type="ORF">FF36_02531</name>
</gene>
<proteinExistence type="predicted"/>
<dbReference type="RefSeq" id="WP_052681069.1">
    <property type="nucleotide sequence ID" value="NZ_JYFN01000016.1"/>
</dbReference>
<dbReference type="OrthoDB" id="5620138at2"/>
<dbReference type="AlphaFoldDB" id="A0A0D8BFN3"/>
<dbReference type="SUPFAM" id="SSF47090">
    <property type="entry name" value="PGBD-like"/>
    <property type="match status" value="2"/>
</dbReference>
<organism evidence="2 3">
    <name type="scientific">Frankia torreyi</name>
    <dbReference type="NCBI Taxonomy" id="1856"/>
    <lineage>
        <taxon>Bacteria</taxon>
        <taxon>Bacillati</taxon>
        <taxon>Actinomycetota</taxon>
        <taxon>Actinomycetes</taxon>
        <taxon>Frankiales</taxon>
        <taxon>Frankiaceae</taxon>
        <taxon>Frankia</taxon>
    </lineage>
</organism>
<reference evidence="3" key="1">
    <citation type="submission" date="2015-02" db="EMBL/GenBank/DDBJ databases">
        <title>Draft Genome of Frankia sp. CpI1-S.</title>
        <authorList>
            <person name="Oshone R.T."/>
            <person name="Ngom M."/>
            <person name="Ghodhbane-Gtari F."/>
            <person name="Gtari M."/>
            <person name="Morris K."/>
            <person name="Thomas K."/>
            <person name="Sen A."/>
            <person name="Tisa L.S."/>
        </authorList>
    </citation>
    <scope>NUCLEOTIDE SEQUENCE [LARGE SCALE GENOMIC DNA]</scope>
    <source>
        <strain evidence="3">CpI1-S</strain>
    </source>
</reference>
<name>A0A0D8BFN3_9ACTN</name>
<dbReference type="PATRIC" id="fig|1502723.3.peg.1631"/>